<organism evidence="10 11">
    <name type="scientific">Senna tora</name>
    <dbReference type="NCBI Taxonomy" id="362788"/>
    <lineage>
        <taxon>Eukaryota</taxon>
        <taxon>Viridiplantae</taxon>
        <taxon>Streptophyta</taxon>
        <taxon>Embryophyta</taxon>
        <taxon>Tracheophyta</taxon>
        <taxon>Spermatophyta</taxon>
        <taxon>Magnoliopsida</taxon>
        <taxon>eudicotyledons</taxon>
        <taxon>Gunneridae</taxon>
        <taxon>Pentapetalae</taxon>
        <taxon>rosids</taxon>
        <taxon>fabids</taxon>
        <taxon>Fabales</taxon>
        <taxon>Fabaceae</taxon>
        <taxon>Caesalpinioideae</taxon>
        <taxon>Cassia clade</taxon>
        <taxon>Senna</taxon>
    </lineage>
</organism>
<evidence type="ECO:0000256" key="1">
    <source>
        <dbReference type="ARBA" id="ARBA00004167"/>
    </source>
</evidence>
<comment type="subcellular location">
    <subcellularLocation>
        <location evidence="1">Membrane</location>
        <topology evidence="1">Single-pass membrane protein</topology>
    </subcellularLocation>
</comment>
<comment type="caution">
    <text evidence="10">The sequence shown here is derived from an EMBL/GenBank/DDBJ whole genome shotgun (WGS) entry which is preliminary data.</text>
</comment>
<dbReference type="OrthoDB" id="1303655at2759"/>
<dbReference type="PANTHER" id="PTHR33138:SF80">
    <property type="entry name" value="WALL-ASSOCIATED RECEPTOR KINASE CARBOXY-TERMINAL PROTEIN"/>
    <property type="match status" value="1"/>
</dbReference>
<dbReference type="PANTHER" id="PTHR33138">
    <property type="entry name" value="OS01G0690200 PROTEIN"/>
    <property type="match status" value="1"/>
</dbReference>
<protein>
    <recommendedName>
        <fullName evidence="2">non-specific serine/threonine protein kinase</fullName>
        <ecNumber evidence="2">2.7.11.1</ecNumber>
    </recommendedName>
</protein>
<keyword evidence="4" id="KW-0325">Glycoprotein</keyword>
<evidence type="ECO:0000256" key="3">
    <source>
        <dbReference type="ARBA" id="ARBA00022729"/>
    </source>
</evidence>
<dbReference type="EC" id="2.7.11.1" evidence="2"/>
<sequence>MQLLRLTISVSFLIITITLCQIPRCFCSVGEKYYTDCSSSFDCGNLKNLSYPFWGPNRPAYCGHPDFKLSCSGEVAEITIMFESFRVLEVNNSDYSLRVVRTDFWNNACPTLIMNNTIYCTLFDYGSDSYNLTLFYDCPSSLPLSLSDSDVPSTQFNCSINGTEMIDYFMTGDMLESADEIMGTCKSTVIVPILESHVKVLEANLTVENLKAVIDNGFGLKWKANNSQCYDCQKSGGHCGYDLSSEGFTCFCRDGSFPSTCRSMVIQYPYPHHSLLLEGGYLYKSHRLTWSV</sequence>
<feature type="signal peptide" evidence="7">
    <location>
        <begin position="1"/>
        <end position="20"/>
    </location>
</feature>
<evidence type="ECO:0000313" key="10">
    <source>
        <dbReference type="EMBL" id="KAF7811287.1"/>
    </source>
</evidence>
<dbReference type="GO" id="GO:0030247">
    <property type="term" value="F:polysaccharide binding"/>
    <property type="evidence" value="ECO:0007669"/>
    <property type="project" value="InterPro"/>
</dbReference>
<keyword evidence="3 7" id="KW-0732">Signal</keyword>
<dbReference type="Proteomes" id="UP000634136">
    <property type="component" value="Unassembled WGS sequence"/>
</dbReference>
<keyword evidence="11" id="KW-1185">Reference proteome</keyword>
<comment type="catalytic activity">
    <reaction evidence="5">
        <text>L-threonyl-[protein] + ATP = O-phospho-L-threonyl-[protein] + ADP + H(+)</text>
        <dbReference type="Rhea" id="RHEA:46608"/>
        <dbReference type="Rhea" id="RHEA-COMP:11060"/>
        <dbReference type="Rhea" id="RHEA-COMP:11605"/>
        <dbReference type="ChEBI" id="CHEBI:15378"/>
        <dbReference type="ChEBI" id="CHEBI:30013"/>
        <dbReference type="ChEBI" id="CHEBI:30616"/>
        <dbReference type="ChEBI" id="CHEBI:61977"/>
        <dbReference type="ChEBI" id="CHEBI:456216"/>
        <dbReference type="EC" id="2.7.11.1"/>
    </reaction>
</comment>
<evidence type="ECO:0000256" key="5">
    <source>
        <dbReference type="ARBA" id="ARBA00047899"/>
    </source>
</evidence>
<accession>A0A834SXZ8</accession>
<evidence type="ECO:0000259" key="9">
    <source>
        <dbReference type="Pfam" id="PF14380"/>
    </source>
</evidence>
<keyword evidence="10" id="KW-0418">Kinase</keyword>
<keyword evidence="10" id="KW-0808">Transferase</keyword>
<evidence type="ECO:0000256" key="7">
    <source>
        <dbReference type="SAM" id="SignalP"/>
    </source>
</evidence>
<feature type="domain" description="Wall-associated receptor kinase C-terminal" evidence="9">
    <location>
        <begin position="158"/>
        <end position="255"/>
    </location>
</feature>
<evidence type="ECO:0000313" key="11">
    <source>
        <dbReference type="Proteomes" id="UP000634136"/>
    </source>
</evidence>
<dbReference type="AlphaFoldDB" id="A0A834SXZ8"/>
<gene>
    <name evidence="10" type="ORF">G2W53_032263</name>
</gene>
<evidence type="ECO:0000256" key="4">
    <source>
        <dbReference type="ARBA" id="ARBA00023180"/>
    </source>
</evidence>
<evidence type="ECO:0000256" key="2">
    <source>
        <dbReference type="ARBA" id="ARBA00012513"/>
    </source>
</evidence>
<evidence type="ECO:0000256" key="6">
    <source>
        <dbReference type="ARBA" id="ARBA00048679"/>
    </source>
</evidence>
<dbReference type="GO" id="GO:0016020">
    <property type="term" value="C:membrane"/>
    <property type="evidence" value="ECO:0007669"/>
    <property type="project" value="UniProtKB-SubCell"/>
</dbReference>
<dbReference type="GO" id="GO:0004674">
    <property type="term" value="F:protein serine/threonine kinase activity"/>
    <property type="evidence" value="ECO:0007669"/>
    <property type="project" value="UniProtKB-EC"/>
</dbReference>
<name>A0A834SXZ8_9FABA</name>
<dbReference type="InterPro" id="IPR032872">
    <property type="entry name" value="WAK_assoc_C"/>
</dbReference>
<feature type="domain" description="Wall-associated receptor kinase galacturonan-binding" evidence="8">
    <location>
        <begin position="37"/>
        <end position="101"/>
    </location>
</feature>
<dbReference type="InterPro" id="IPR025287">
    <property type="entry name" value="WAK_GUB"/>
</dbReference>
<dbReference type="EMBL" id="JAAIUW010000010">
    <property type="protein sequence ID" value="KAF7811287.1"/>
    <property type="molecule type" value="Genomic_DNA"/>
</dbReference>
<dbReference type="Pfam" id="PF13947">
    <property type="entry name" value="GUB_WAK_bind"/>
    <property type="match status" value="1"/>
</dbReference>
<reference evidence="10" key="1">
    <citation type="submission" date="2020-09" db="EMBL/GenBank/DDBJ databases">
        <title>Genome-Enabled Discovery of Anthraquinone Biosynthesis in Senna tora.</title>
        <authorList>
            <person name="Kang S.-H."/>
            <person name="Pandey R.P."/>
            <person name="Lee C.-M."/>
            <person name="Sim J.-S."/>
            <person name="Jeong J.-T."/>
            <person name="Choi B.-S."/>
            <person name="Jung M."/>
            <person name="Ginzburg D."/>
            <person name="Zhao K."/>
            <person name="Won S.Y."/>
            <person name="Oh T.-J."/>
            <person name="Yu Y."/>
            <person name="Kim N.-H."/>
            <person name="Lee O.R."/>
            <person name="Lee T.-H."/>
            <person name="Bashyal P."/>
            <person name="Kim T.-S."/>
            <person name="Lee W.-H."/>
            <person name="Kawkins C."/>
            <person name="Kim C.-K."/>
            <person name="Kim J.S."/>
            <person name="Ahn B.O."/>
            <person name="Rhee S.Y."/>
            <person name="Sohng J.K."/>
        </authorList>
    </citation>
    <scope>NUCLEOTIDE SEQUENCE</scope>
    <source>
        <tissue evidence="10">Leaf</tissue>
    </source>
</reference>
<comment type="catalytic activity">
    <reaction evidence="6">
        <text>L-seryl-[protein] + ATP = O-phospho-L-seryl-[protein] + ADP + H(+)</text>
        <dbReference type="Rhea" id="RHEA:17989"/>
        <dbReference type="Rhea" id="RHEA-COMP:9863"/>
        <dbReference type="Rhea" id="RHEA-COMP:11604"/>
        <dbReference type="ChEBI" id="CHEBI:15378"/>
        <dbReference type="ChEBI" id="CHEBI:29999"/>
        <dbReference type="ChEBI" id="CHEBI:30616"/>
        <dbReference type="ChEBI" id="CHEBI:83421"/>
        <dbReference type="ChEBI" id="CHEBI:456216"/>
        <dbReference type="EC" id="2.7.11.1"/>
    </reaction>
</comment>
<dbReference type="Pfam" id="PF14380">
    <property type="entry name" value="WAK_assoc"/>
    <property type="match status" value="1"/>
</dbReference>
<feature type="chain" id="PRO_5032694222" description="non-specific serine/threonine protein kinase" evidence="7">
    <location>
        <begin position="21"/>
        <end position="292"/>
    </location>
</feature>
<keyword evidence="10" id="KW-0675">Receptor</keyword>
<proteinExistence type="predicted"/>
<evidence type="ECO:0000259" key="8">
    <source>
        <dbReference type="Pfam" id="PF13947"/>
    </source>
</evidence>